<dbReference type="eggNOG" id="KOG4266">
    <property type="taxonomic scope" value="Eukaryota"/>
</dbReference>
<dbReference type="InterPro" id="IPR023828">
    <property type="entry name" value="Peptidase_S8_Ser-AS"/>
</dbReference>
<reference evidence="9" key="3">
    <citation type="submission" date="2016-03" db="UniProtKB">
        <authorList>
            <consortium name="EnsemblProtists"/>
        </authorList>
    </citation>
    <scope>IDENTIFICATION</scope>
</reference>
<dbReference type="OMA" id="NDCTVET"/>
<accession>L1K260</accession>
<dbReference type="InterPro" id="IPR000209">
    <property type="entry name" value="Peptidase_S8/S53_dom"/>
</dbReference>
<dbReference type="CDD" id="cd04842">
    <property type="entry name" value="Peptidases_S8_Kp43_protease"/>
    <property type="match status" value="1"/>
</dbReference>
<dbReference type="Gene3D" id="3.40.50.200">
    <property type="entry name" value="Peptidase S8/S53 domain"/>
    <property type="match status" value="1"/>
</dbReference>
<dbReference type="Proteomes" id="UP000011087">
    <property type="component" value="Unassembled WGS sequence"/>
</dbReference>
<dbReference type="InterPro" id="IPR051048">
    <property type="entry name" value="Peptidase_S8/S53_subtilisin"/>
</dbReference>
<feature type="non-terminal residue" evidence="8">
    <location>
        <position position="404"/>
    </location>
</feature>
<comment type="similarity">
    <text evidence="1 6">Belongs to the peptidase S8 family.</text>
</comment>
<dbReference type="AlphaFoldDB" id="L1K260"/>
<evidence type="ECO:0000313" key="8">
    <source>
        <dbReference type="EMBL" id="EKX54911.1"/>
    </source>
</evidence>
<evidence type="ECO:0000313" key="10">
    <source>
        <dbReference type="Proteomes" id="UP000011087"/>
    </source>
</evidence>
<dbReference type="InterPro" id="IPR008979">
    <property type="entry name" value="Galactose-bd-like_sf"/>
</dbReference>
<name>L1K260_GUITC</name>
<sequence length="404" mass="43561">WSKGLRGSGEIIGCADTGVDYDSCFFRDSTEQVKTCQGPGALENCVNMNHRKIVSYRFFTNSSTDVSDKVGGHGTHVAGSILGNSLSNSTGPYNGAAPDAKLSFDDVSNDISEAFFLPDDLNTQLFPHSYALGAKLHSDSWGSDTPQYTSSSKEMDQFMFDHDDFLILVAAGNTGPGAGTIGSPATGKNILAVGAGGNTLAAYVETYLANFSSRGPTPDRRFKPDIVCPGDSILSARSDGNLSSFQCSIMVMSGTSMATPICAGAAALVRQYFREGFLSSGVRNTSNGIAPSASLIKAVMIHAGQPMWFLEESTWKFPASLPHFSQGFGRVVLDSVLYLGPETPFKLKVWDREVVQNQRVRHFCFLAASQSSYSRFRATLVWPDPPAPVWSKLTLMHNLNLIVQ</sequence>
<dbReference type="Pfam" id="PF00082">
    <property type="entry name" value="Peptidase_S8"/>
    <property type="match status" value="1"/>
</dbReference>
<dbReference type="PROSITE" id="PS00137">
    <property type="entry name" value="SUBTILASE_HIS"/>
    <property type="match status" value="1"/>
</dbReference>
<evidence type="ECO:0000256" key="5">
    <source>
        <dbReference type="PIRSR" id="PIRSR615500-1"/>
    </source>
</evidence>
<dbReference type="PRINTS" id="PR00723">
    <property type="entry name" value="SUBTILISIN"/>
</dbReference>
<dbReference type="GO" id="GO:0006508">
    <property type="term" value="P:proteolysis"/>
    <property type="evidence" value="ECO:0007669"/>
    <property type="project" value="UniProtKB-KW"/>
</dbReference>
<evidence type="ECO:0000313" key="9">
    <source>
        <dbReference type="EnsemblProtists" id="EKX54911"/>
    </source>
</evidence>
<proteinExistence type="inferred from homology"/>
<keyword evidence="4 6" id="KW-0720">Serine protease</keyword>
<evidence type="ECO:0000256" key="3">
    <source>
        <dbReference type="ARBA" id="ARBA00022801"/>
    </source>
</evidence>
<gene>
    <name evidence="8" type="ORF">GUITHDRAFT_44499</name>
</gene>
<keyword evidence="10" id="KW-1185">Reference proteome</keyword>
<dbReference type="Gene3D" id="2.60.120.380">
    <property type="match status" value="1"/>
</dbReference>
<evidence type="ECO:0000256" key="4">
    <source>
        <dbReference type="ARBA" id="ARBA00022825"/>
    </source>
</evidence>
<dbReference type="PaxDb" id="55529-EKX54911"/>
<dbReference type="InterPro" id="IPR036852">
    <property type="entry name" value="Peptidase_S8/S53_dom_sf"/>
</dbReference>
<evidence type="ECO:0000259" key="7">
    <source>
        <dbReference type="Pfam" id="PF00082"/>
    </source>
</evidence>
<dbReference type="GO" id="GO:0004252">
    <property type="term" value="F:serine-type endopeptidase activity"/>
    <property type="evidence" value="ECO:0007669"/>
    <property type="project" value="UniProtKB-UniRule"/>
</dbReference>
<dbReference type="PROSITE" id="PS51892">
    <property type="entry name" value="SUBTILASE"/>
    <property type="match status" value="1"/>
</dbReference>
<feature type="active site" description="Charge relay system" evidence="5 6">
    <location>
        <position position="16"/>
    </location>
</feature>
<dbReference type="EnsemblProtists" id="EKX54911">
    <property type="protein sequence ID" value="EKX54911"/>
    <property type="gene ID" value="GUITHDRAFT_44499"/>
</dbReference>
<reference evidence="8 10" key="1">
    <citation type="journal article" date="2012" name="Nature">
        <title>Algal genomes reveal evolutionary mosaicism and the fate of nucleomorphs.</title>
        <authorList>
            <consortium name="DOE Joint Genome Institute"/>
            <person name="Curtis B.A."/>
            <person name="Tanifuji G."/>
            <person name="Burki F."/>
            <person name="Gruber A."/>
            <person name="Irimia M."/>
            <person name="Maruyama S."/>
            <person name="Arias M.C."/>
            <person name="Ball S.G."/>
            <person name="Gile G.H."/>
            <person name="Hirakawa Y."/>
            <person name="Hopkins J.F."/>
            <person name="Kuo A."/>
            <person name="Rensing S.A."/>
            <person name="Schmutz J."/>
            <person name="Symeonidi A."/>
            <person name="Elias M."/>
            <person name="Eveleigh R.J."/>
            <person name="Herman E.K."/>
            <person name="Klute M.J."/>
            <person name="Nakayama T."/>
            <person name="Obornik M."/>
            <person name="Reyes-Prieto A."/>
            <person name="Armbrust E.V."/>
            <person name="Aves S.J."/>
            <person name="Beiko R.G."/>
            <person name="Coutinho P."/>
            <person name="Dacks J.B."/>
            <person name="Durnford D.G."/>
            <person name="Fast N.M."/>
            <person name="Green B.R."/>
            <person name="Grisdale C.J."/>
            <person name="Hempel F."/>
            <person name="Henrissat B."/>
            <person name="Hoppner M.P."/>
            <person name="Ishida K."/>
            <person name="Kim E."/>
            <person name="Koreny L."/>
            <person name="Kroth P.G."/>
            <person name="Liu Y."/>
            <person name="Malik S.B."/>
            <person name="Maier U.G."/>
            <person name="McRose D."/>
            <person name="Mock T."/>
            <person name="Neilson J.A."/>
            <person name="Onodera N.T."/>
            <person name="Poole A.M."/>
            <person name="Pritham E.J."/>
            <person name="Richards T.A."/>
            <person name="Rocap G."/>
            <person name="Roy S.W."/>
            <person name="Sarai C."/>
            <person name="Schaack S."/>
            <person name="Shirato S."/>
            <person name="Slamovits C.H."/>
            <person name="Spencer D.F."/>
            <person name="Suzuki S."/>
            <person name="Worden A.Z."/>
            <person name="Zauner S."/>
            <person name="Barry K."/>
            <person name="Bell C."/>
            <person name="Bharti A.K."/>
            <person name="Crow J.A."/>
            <person name="Grimwood J."/>
            <person name="Kramer R."/>
            <person name="Lindquist E."/>
            <person name="Lucas S."/>
            <person name="Salamov A."/>
            <person name="McFadden G.I."/>
            <person name="Lane C.E."/>
            <person name="Keeling P.J."/>
            <person name="Gray M.W."/>
            <person name="Grigoriev I.V."/>
            <person name="Archibald J.M."/>
        </authorList>
    </citation>
    <scope>NUCLEOTIDE SEQUENCE</scope>
    <source>
        <strain evidence="8 10">CCMP2712</strain>
    </source>
</reference>
<dbReference type="KEGG" id="gtt:GUITHDRAFT_44499"/>
<protein>
    <recommendedName>
        <fullName evidence="7">Peptidase S8/S53 domain-containing protein</fullName>
    </recommendedName>
</protein>
<dbReference type="HOGENOM" id="CLU_025163_0_0_1"/>
<dbReference type="InterPro" id="IPR015500">
    <property type="entry name" value="Peptidase_S8_subtilisin-rel"/>
</dbReference>
<evidence type="ECO:0000256" key="1">
    <source>
        <dbReference type="ARBA" id="ARBA00011073"/>
    </source>
</evidence>
<keyword evidence="3 6" id="KW-0378">Hydrolase</keyword>
<keyword evidence="2 6" id="KW-0645">Protease</keyword>
<dbReference type="SUPFAM" id="SSF52743">
    <property type="entry name" value="Subtilisin-like"/>
    <property type="match status" value="1"/>
</dbReference>
<dbReference type="PROSITE" id="PS00138">
    <property type="entry name" value="SUBTILASE_SER"/>
    <property type="match status" value="1"/>
</dbReference>
<feature type="active site" description="Charge relay system" evidence="5 6">
    <location>
        <position position="73"/>
    </location>
</feature>
<dbReference type="PANTHER" id="PTHR43399:SF4">
    <property type="entry name" value="CELL WALL-ASSOCIATED PROTEASE"/>
    <property type="match status" value="1"/>
</dbReference>
<feature type="non-terminal residue" evidence="8">
    <location>
        <position position="1"/>
    </location>
</feature>
<feature type="active site" description="Charge relay system" evidence="5 6">
    <location>
        <position position="256"/>
    </location>
</feature>
<organism evidence="8">
    <name type="scientific">Guillardia theta (strain CCMP2712)</name>
    <name type="common">Cryptophyte</name>
    <dbReference type="NCBI Taxonomy" id="905079"/>
    <lineage>
        <taxon>Eukaryota</taxon>
        <taxon>Cryptophyceae</taxon>
        <taxon>Pyrenomonadales</taxon>
        <taxon>Geminigeraceae</taxon>
        <taxon>Guillardia</taxon>
    </lineage>
</organism>
<feature type="domain" description="Peptidase S8/S53" evidence="7">
    <location>
        <begin position="7"/>
        <end position="303"/>
    </location>
</feature>
<dbReference type="RefSeq" id="XP_005841891.1">
    <property type="nucleotide sequence ID" value="XM_005841834.1"/>
</dbReference>
<dbReference type="OrthoDB" id="10256524at2759"/>
<dbReference type="STRING" id="905079.L1K260"/>
<reference evidence="10" key="2">
    <citation type="submission" date="2012-11" db="EMBL/GenBank/DDBJ databases">
        <authorList>
            <person name="Kuo A."/>
            <person name="Curtis B.A."/>
            <person name="Tanifuji G."/>
            <person name="Burki F."/>
            <person name="Gruber A."/>
            <person name="Irimia M."/>
            <person name="Maruyama S."/>
            <person name="Arias M.C."/>
            <person name="Ball S.G."/>
            <person name="Gile G.H."/>
            <person name="Hirakawa Y."/>
            <person name="Hopkins J.F."/>
            <person name="Rensing S.A."/>
            <person name="Schmutz J."/>
            <person name="Symeonidi A."/>
            <person name="Elias M."/>
            <person name="Eveleigh R.J."/>
            <person name="Herman E.K."/>
            <person name="Klute M.J."/>
            <person name="Nakayama T."/>
            <person name="Obornik M."/>
            <person name="Reyes-Prieto A."/>
            <person name="Armbrust E.V."/>
            <person name="Aves S.J."/>
            <person name="Beiko R.G."/>
            <person name="Coutinho P."/>
            <person name="Dacks J.B."/>
            <person name="Durnford D.G."/>
            <person name="Fast N.M."/>
            <person name="Green B.R."/>
            <person name="Grisdale C."/>
            <person name="Hempe F."/>
            <person name="Henrissat B."/>
            <person name="Hoppner M.P."/>
            <person name="Ishida K.-I."/>
            <person name="Kim E."/>
            <person name="Koreny L."/>
            <person name="Kroth P.G."/>
            <person name="Liu Y."/>
            <person name="Malik S.-B."/>
            <person name="Maier U.G."/>
            <person name="McRose D."/>
            <person name="Mock T."/>
            <person name="Neilson J.A."/>
            <person name="Onodera N.T."/>
            <person name="Poole A.M."/>
            <person name="Pritham E.J."/>
            <person name="Richards T.A."/>
            <person name="Rocap G."/>
            <person name="Roy S.W."/>
            <person name="Sarai C."/>
            <person name="Schaack S."/>
            <person name="Shirato S."/>
            <person name="Slamovits C.H."/>
            <person name="Spencer D.F."/>
            <person name="Suzuki S."/>
            <person name="Worden A.Z."/>
            <person name="Zauner S."/>
            <person name="Barry K."/>
            <person name="Bell C."/>
            <person name="Bharti A.K."/>
            <person name="Crow J.A."/>
            <person name="Grimwood J."/>
            <person name="Kramer R."/>
            <person name="Lindquist E."/>
            <person name="Lucas S."/>
            <person name="Salamov A."/>
            <person name="McFadden G.I."/>
            <person name="Lane C.E."/>
            <person name="Keeling P.J."/>
            <person name="Gray M.W."/>
            <person name="Grigoriev I.V."/>
            <person name="Archibald J.M."/>
        </authorList>
    </citation>
    <scope>NUCLEOTIDE SEQUENCE</scope>
    <source>
        <strain evidence="10">CCMP2712</strain>
    </source>
</reference>
<dbReference type="GeneID" id="17311413"/>
<dbReference type="InterPro" id="IPR022398">
    <property type="entry name" value="Peptidase_S8_His-AS"/>
</dbReference>
<evidence type="ECO:0000256" key="6">
    <source>
        <dbReference type="PROSITE-ProRule" id="PRU01240"/>
    </source>
</evidence>
<dbReference type="SUPFAM" id="SSF49785">
    <property type="entry name" value="Galactose-binding domain-like"/>
    <property type="match status" value="1"/>
</dbReference>
<evidence type="ECO:0000256" key="2">
    <source>
        <dbReference type="ARBA" id="ARBA00022670"/>
    </source>
</evidence>
<dbReference type="EMBL" id="JH992966">
    <property type="protein sequence ID" value="EKX54911.1"/>
    <property type="molecule type" value="Genomic_DNA"/>
</dbReference>
<dbReference type="InterPro" id="IPR034058">
    <property type="entry name" value="TagA/B/C/D_pept_dom"/>
</dbReference>
<dbReference type="PANTHER" id="PTHR43399">
    <property type="entry name" value="SUBTILISIN-RELATED"/>
    <property type="match status" value="1"/>
</dbReference>